<organism evidence="2 3">
    <name type="scientific">Phytophthora cactorum</name>
    <dbReference type="NCBI Taxonomy" id="29920"/>
    <lineage>
        <taxon>Eukaryota</taxon>
        <taxon>Sar</taxon>
        <taxon>Stramenopiles</taxon>
        <taxon>Oomycota</taxon>
        <taxon>Peronosporomycetes</taxon>
        <taxon>Peronosporales</taxon>
        <taxon>Peronosporaceae</taxon>
        <taxon>Phytophthora</taxon>
    </lineage>
</organism>
<feature type="compositionally biased region" description="Basic and acidic residues" evidence="1">
    <location>
        <begin position="1"/>
        <end position="10"/>
    </location>
</feature>
<dbReference type="EMBL" id="RCMV01002214">
    <property type="protein sequence ID" value="KAG3203843.1"/>
    <property type="molecule type" value="Genomic_DNA"/>
</dbReference>
<proteinExistence type="predicted"/>
<dbReference type="AlphaFoldDB" id="A0A8T1H287"/>
<dbReference type="Proteomes" id="UP000760860">
    <property type="component" value="Unassembled WGS sequence"/>
</dbReference>
<comment type="caution">
    <text evidence="2">The sequence shown here is derived from an EMBL/GenBank/DDBJ whole genome shotgun (WGS) entry which is preliminary data.</text>
</comment>
<reference evidence="2" key="1">
    <citation type="submission" date="2018-05" db="EMBL/GenBank/DDBJ databases">
        <title>Effector identification in a new, highly contiguous assembly of the strawberry crown rot pathogen Phytophthora cactorum.</title>
        <authorList>
            <person name="Armitage A.D."/>
            <person name="Nellist C.F."/>
            <person name="Bates H."/>
            <person name="Vickerstaff R.J."/>
            <person name="Harrison R.J."/>
        </authorList>
    </citation>
    <scope>NUCLEOTIDE SEQUENCE</scope>
    <source>
        <strain evidence="2">P421</strain>
    </source>
</reference>
<evidence type="ECO:0000313" key="3">
    <source>
        <dbReference type="Proteomes" id="UP000760860"/>
    </source>
</evidence>
<name>A0A8T1H287_9STRA</name>
<protein>
    <submittedName>
        <fullName evidence="2">Uncharacterized protein</fullName>
    </submittedName>
</protein>
<evidence type="ECO:0000313" key="2">
    <source>
        <dbReference type="EMBL" id="KAG3203843.1"/>
    </source>
</evidence>
<gene>
    <name evidence="2" type="ORF">PC129_g22723</name>
</gene>
<feature type="region of interest" description="Disordered" evidence="1">
    <location>
        <begin position="1"/>
        <end position="20"/>
    </location>
</feature>
<sequence>MSDRRSHEATTARATQGYQTADAEAIPNACISPETRKKYASNLNVIKEWIHDHLSKEESNTNRFFVAAEISISSSLLLDILKSFSCTNGVARVQLL</sequence>
<accession>A0A8T1H287</accession>
<evidence type="ECO:0000256" key="1">
    <source>
        <dbReference type="SAM" id="MobiDB-lite"/>
    </source>
</evidence>